<sequence>MVGTFLAWKIPKQLSRLEMYSCSLFSIYLALLTDSLLGGRYKLYAYFKPGVELMDYAAALGIYPAVAILFLNLFPFKKQMKWKLLYILGWTVFSLIYEWASAGLSSFFTYSCWKTIYSVPIYPLLFIVQLFNYHIVKKLISHK</sequence>
<keyword evidence="3" id="KW-1185">Reference proteome</keyword>
<keyword evidence="1" id="KW-0812">Transmembrane</keyword>
<dbReference type="AlphaFoldDB" id="A0A3A1QR25"/>
<dbReference type="EMBL" id="QXIR01000052">
    <property type="protein sequence ID" value="RIW27648.1"/>
    <property type="molecule type" value="Genomic_DNA"/>
</dbReference>
<dbReference type="InterPro" id="IPR048147">
    <property type="entry name" value="CBO0543-like"/>
</dbReference>
<evidence type="ECO:0000256" key="1">
    <source>
        <dbReference type="SAM" id="Phobius"/>
    </source>
</evidence>
<keyword evidence="1" id="KW-0472">Membrane</keyword>
<dbReference type="Proteomes" id="UP000265801">
    <property type="component" value="Unassembled WGS sequence"/>
</dbReference>
<evidence type="ECO:0008006" key="4">
    <source>
        <dbReference type="Google" id="ProtNLM"/>
    </source>
</evidence>
<accession>A0A3A1QR25</accession>
<evidence type="ECO:0000313" key="2">
    <source>
        <dbReference type="EMBL" id="RIW27648.1"/>
    </source>
</evidence>
<feature type="transmembrane region" description="Helical" evidence="1">
    <location>
        <begin position="86"/>
        <end position="110"/>
    </location>
</feature>
<keyword evidence="1" id="KW-1133">Transmembrane helix</keyword>
<feature type="transmembrane region" description="Helical" evidence="1">
    <location>
        <begin position="116"/>
        <end position="136"/>
    </location>
</feature>
<protein>
    <recommendedName>
        <fullName evidence="4">Rod shape-determining protein MreD</fullName>
    </recommendedName>
</protein>
<feature type="transmembrane region" description="Helical" evidence="1">
    <location>
        <begin position="53"/>
        <end position="74"/>
    </location>
</feature>
<gene>
    <name evidence="2" type="ORF">D3H55_22660</name>
</gene>
<dbReference type="NCBIfam" id="NF041644">
    <property type="entry name" value="CBO0543_fam"/>
    <property type="match status" value="1"/>
</dbReference>
<proteinExistence type="predicted"/>
<reference evidence="2 3" key="1">
    <citation type="submission" date="2018-09" db="EMBL/GenBank/DDBJ databases">
        <title>Bacillus saliacetes sp. nov., isolated from Thai shrimp paste (Ka-pi).</title>
        <authorList>
            <person name="Daroonpunt R."/>
            <person name="Tanasupawat S."/>
            <person name="Yiamsombut S."/>
        </authorList>
    </citation>
    <scope>NUCLEOTIDE SEQUENCE [LARGE SCALE GENOMIC DNA]</scope>
    <source>
        <strain evidence="2 3">SKP7-4</strain>
    </source>
</reference>
<comment type="caution">
    <text evidence="2">The sequence shown here is derived from an EMBL/GenBank/DDBJ whole genome shotgun (WGS) entry which is preliminary data.</text>
</comment>
<feature type="transmembrane region" description="Helical" evidence="1">
    <location>
        <begin position="20"/>
        <end position="41"/>
    </location>
</feature>
<organism evidence="2 3">
    <name type="scientific">Bacillus salacetis</name>
    <dbReference type="NCBI Taxonomy" id="2315464"/>
    <lineage>
        <taxon>Bacteria</taxon>
        <taxon>Bacillati</taxon>
        <taxon>Bacillota</taxon>
        <taxon>Bacilli</taxon>
        <taxon>Bacillales</taxon>
        <taxon>Bacillaceae</taxon>
        <taxon>Bacillus</taxon>
    </lineage>
</organism>
<name>A0A3A1QR25_9BACI</name>
<evidence type="ECO:0000313" key="3">
    <source>
        <dbReference type="Proteomes" id="UP000265801"/>
    </source>
</evidence>